<proteinExistence type="predicted"/>
<reference evidence="5 6" key="1">
    <citation type="submission" date="2020-06" db="EMBL/GenBank/DDBJ databases">
        <authorList>
            <person name="Li R."/>
            <person name="Bekaert M."/>
        </authorList>
    </citation>
    <scope>NUCLEOTIDE SEQUENCE [LARGE SCALE GENOMIC DNA]</scope>
    <source>
        <strain evidence="6">wild</strain>
    </source>
</reference>
<keyword evidence="3" id="KW-0677">Repeat</keyword>
<keyword evidence="6" id="KW-1185">Reference proteome</keyword>
<keyword evidence="2 4" id="KW-0853">WD repeat</keyword>
<evidence type="ECO:0000256" key="3">
    <source>
        <dbReference type="ARBA" id="ARBA00022737"/>
    </source>
</evidence>
<dbReference type="PANTHER" id="PTHR22889">
    <property type="entry name" value="WD REPEAT-CONTAINING PROTEIN 89"/>
    <property type="match status" value="1"/>
</dbReference>
<feature type="repeat" description="WD" evidence="4">
    <location>
        <begin position="66"/>
        <end position="102"/>
    </location>
</feature>
<dbReference type="InterPro" id="IPR015943">
    <property type="entry name" value="WD40/YVTN_repeat-like_dom_sf"/>
</dbReference>
<sequence>MADSDIRHLFEQLNLTEKTAFSLEKTKEDYILDISVQERSNTLAATSSNKFIRLFSYSNLATKGSIEGHSGLITGVKFANTESDILFSSSEDKTIKCWDVRTDLKKPVSVFEGYEESNNIFTSFDVSCNDRVICAGCAQNKKSEDVHLLFWDRRGKELLGCYSDSHQDDITQVCFHPTEPDTLSTGSTDGLVCVFDIGQPTEDDAIVLTLNSESSVDKIGWHNNNLYCVTHIDTFYLWDIKKEEDLLVLTDIKDSNNLQGKDSIEYLIDGLVINDKLHLVAGTHSGSLRVLDVSGDSPTVIQSLTGGHTSTVRCCLWSDNMLVSGGEDSMLCLWSHRKTIPKQELKGKLKVKKSVTRKAQPY</sequence>
<dbReference type="EMBL" id="CACVKT020004014">
    <property type="protein sequence ID" value="CAC5387533.1"/>
    <property type="molecule type" value="Genomic_DNA"/>
</dbReference>
<dbReference type="AlphaFoldDB" id="A0A6J8BUB5"/>
<dbReference type="InterPro" id="IPR036322">
    <property type="entry name" value="WD40_repeat_dom_sf"/>
</dbReference>
<dbReference type="SMART" id="SM00320">
    <property type="entry name" value="WD40"/>
    <property type="match status" value="6"/>
</dbReference>
<evidence type="ECO:0000313" key="6">
    <source>
        <dbReference type="Proteomes" id="UP000507470"/>
    </source>
</evidence>
<dbReference type="PROSITE" id="PS50082">
    <property type="entry name" value="WD_REPEATS_2"/>
    <property type="match status" value="2"/>
</dbReference>
<organism evidence="5 6">
    <name type="scientific">Mytilus coruscus</name>
    <name type="common">Sea mussel</name>
    <dbReference type="NCBI Taxonomy" id="42192"/>
    <lineage>
        <taxon>Eukaryota</taxon>
        <taxon>Metazoa</taxon>
        <taxon>Spiralia</taxon>
        <taxon>Lophotrochozoa</taxon>
        <taxon>Mollusca</taxon>
        <taxon>Bivalvia</taxon>
        <taxon>Autobranchia</taxon>
        <taxon>Pteriomorphia</taxon>
        <taxon>Mytilida</taxon>
        <taxon>Mytiloidea</taxon>
        <taxon>Mytilidae</taxon>
        <taxon>Mytilinae</taxon>
        <taxon>Mytilus</taxon>
    </lineage>
</organism>
<dbReference type="Pfam" id="PF00400">
    <property type="entry name" value="WD40"/>
    <property type="match status" value="3"/>
</dbReference>
<dbReference type="SUPFAM" id="SSF50978">
    <property type="entry name" value="WD40 repeat-like"/>
    <property type="match status" value="1"/>
</dbReference>
<gene>
    <name evidence="5" type="ORF">MCOR_22850</name>
</gene>
<dbReference type="InterPro" id="IPR039328">
    <property type="entry name" value="WDR89"/>
</dbReference>
<evidence type="ECO:0000256" key="1">
    <source>
        <dbReference type="ARBA" id="ARBA00021125"/>
    </source>
</evidence>
<name>A0A6J8BUB5_MYTCO</name>
<dbReference type="Gene3D" id="2.130.10.10">
    <property type="entry name" value="YVTN repeat-like/Quinoprotein amine dehydrogenase"/>
    <property type="match status" value="2"/>
</dbReference>
<dbReference type="OrthoDB" id="25131at2759"/>
<dbReference type="InterPro" id="IPR001680">
    <property type="entry name" value="WD40_rpt"/>
</dbReference>
<dbReference type="Proteomes" id="UP000507470">
    <property type="component" value="Unassembled WGS sequence"/>
</dbReference>
<evidence type="ECO:0000256" key="4">
    <source>
        <dbReference type="PROSITE-ProRule" id="PRU00221"/>
    </source>
</evidence>
<dbReference type="PROSITE" id="PS50294">
    <property type="entry name" value="WD_REPEATS_REGION"/>
    <property type="match status" value="1"/>
</dbReference>
<feature type="repeat" description="WD" evidence="4">
    <location>
        <begin position="305"/>
        <end position="335"/>
    </location>
</feature>
<dbReference type="PANTHER" id="PTHR22889:SF0">
    <property type="entry name" value="WD REPEAT-CONTAINING PROTEIN 89"/>
    <property type="match status" value="1"/>
</dbReference>
<protein>
    <recommendedName>
        <fullName evidence="1">WD repeat-containing protein 89</fullName>
    </recommendedName>
</protein>
<evidence type="ECO:0000313" key="5">
    <source>
        <dbReference type="EMBL" id="CAC5387533.1"/>
    </source>
</evidence>
<evidence type="ECO:0000256" key="2">
    <source>
        <dbReference type="ARBA" id="ARBA00022574"/>
    </source>
</evidence>
<accession>A0A6J8BUB5</accession>